<evidence type="ECO:0000256" key="6">
    <source>
        <dbReference type="SAM" id="Phobius"/>
    </source>
</evidence>
<feature type="transmembrane region" description="Helical" evidence="6">
    <location>
        <begin position="111"/>
        <end position="131"/>
    </location>
</feature>
<feature type="transmembrane region" description="Helical" evidence="6">
    <location>
        <begin position="523"/>
        <end position="542"/>
    </location>
</feature>
<evidence type="ECO:0000256" key="1">
    <source>
        <dbReference type="ARBA" id="ARBA00004141"/>
    </source>
</evidence>
<dbReference type="InterPro" id="IPR011701">
    <property type="entry name" value="MFS"/>
</dbReference>
<feature type="compositionally biased region" description="Basic and acidic residues" evidence="5">
    <location>
        <begin position="25"/>
        <end position="35"/>
    </location>
</feature>
<dbReference type="EMBL" id="JBAHYK010000063">
    <property type="protein sequence ID" value="KAL0579325.1"/>
    <property type="molecule type" value="Genomic_DNA"/>
</dbReference>
<evidence type="ECO:0000259" key="7">
    <source>
        <dbReference type="PROSITE" id="PS50850"/>
    </source>
</evidence>
<evidence type="ECO:0000256" key="5">
    <source>
        <dbReference type="SAM" id="MobiDB-lite"/>
    </source>
</evidence>
<feature type="transmembrane region" description="Helical" evidence="6">
    <location>
        <begin position="229"/>
        <end position="251"/>
    </location>
</feature>
<feature type="transmembrane region" description="Helical" evidence="6">
    <location>
        <begin position="76"/>
        <end position="99"/>
    </location>
</feature>
<feature type="transmembrane region" description="Helical" evidence="6">
    <location>
        <begin position="143"/>
        <end position="162"/>
    </location>
</feature>
<dbReference type="PANTHER" id="PTHR23502:SF60">
    <property type="entry name" value="MAJOR FACILITATOR SUPERFAMILY (MFS) PROFILE DOMAIN-CONTAINING PROTEIN-RELATED"/>
    <property type="match status" value="1"/>
</dbReference>
<reference evidence="8 9" key="1">
    <citation type="submission" date="2024-02" db="EMBL/GenBank/DDBJ databases">
        <title>A draft genome for the cacao thread blight pathogen Marasmius crinis-equi.</title>
        <authorList>
            <person name="Cohen S.P."/>
            <person name="Baruah I.K."/>
            <person name="Amoako-Attah I."/>
            <person name="Bukari Y."/>
            <person name="Meinhardt L.W."/>
            <person name="Bailey B.A."/>
        </authorList>
    </citation>
    <scope>NUCLEOTIDE SEQUENCE [LARGE SCALE GENOMIC DNA]</scope>
    <source>
        <strain evidence="8 9">GH-76</strain>
    </source>
</reference>
<dbReference type="SUPFAM" id="SSF103473">
    <property type="entry name" value="MFS general substrate transporter"/>
    <property type="match status" value="1"/>
</dbReference>
<feature type="transmembrane region" description="Helical" evidence="6">
    <location>
        <begin position="394"/>
        <end position="414"/>
    </location>
</feature>
<feature type="transmembrane region" description="Helical" evidence="6">
    <location>
        <begin position="492"/>
        <end position="517"/>
    </location>
</feature>
<dbReference type="Pfam" id="PF07690">
    <property type="entry name" value="MFS_1"/>
    <property type="match status" value="1"/>
</dbReference>
<feature type="transmembrane region" description="Helical" evidence="6">
    <location>
        <begin position="202"/>
        <end position="223"/>
    </location>
</feature>
<evidence type="ECO:0000256" key="2">
    <source>
        <dbReference type="ARBA" id="ARBA00022692"/>
    </source>
</evidence>
<dbReference type="InterPro" id="IPR020846">
    <property type="entry name" value="MFS_dom"/>
</dbReference>
<keyword evidence="9" id="KW-1185">Reference proteome</keyword>
<proteinExistence type="predicted"/>
<dbReference type="InterPro" id="IPR036259">
    <property type="entry name" value="MFS_trans_sf"/>
</dbReference>
<keyword evidence="4 6" id="KW-0472">Membrane</keyword>
<feature type="region of interest" description="Disordered" evidence="5">
    <location>
        <begin position="1"/>
        <end position="46"/>
    </location>
</feature>
<feature type="transmembrane region" description="Helical" evidence="6">
    <location>
        <begin position="435"/>
        <end position="456"/>
    </location>
</feature>
<feature type="transmembrane region" description="Helical" evidence="6">
    <location>
        <begin position="355"/>
        <end position="374"/>
    </location>
</feature>
<feature type="compositionally biased region" description="Polar residues" evidence="5">
    <location>
        <begin position="11"/>
        <end position="24"/>
    </location>
</feature>
<keyword evidence="3 6" id="KW-1133">Transmembrane helix</keyword>
<name>A0ABR3FVR8_9AGAR</name>
<dbReference type="CDD" id="cd17323">
    <property type="entry name" value="MFS_Tpo1_MDR_like"/>
    <property type="match status" value="1"/>
</dbReference>
<feature type="domain" description="Major facilitator superfamily (MFS) profile" evidence="7">
    <location>
        <begin position="76"/>
        <end position="544"/>
    </location>
</feature>
<feature type="transmembrane region" description="Helical" evidence="6">
    <location>
        <begin position="168"/>
        <end position="190"/>
    </location>
</feature>
<protein>
    <recommendedName>
        <fullName evidence="7">Major facilitator superfamily (MFS) profile domain-containing protein</fullName>
    </recommendedName>
</protein>
<dbReference type="PANTHER" id="PTHR23502">
    <property type="entry name" value="MAJOR FACILITATOR SUPERFAMILY"/>
    <property type="match status" value="1"/>
</dbReference>
<organism evidence="8 9">
    <name type="scientific">Marasmius crinis-equi</name>
    <dbReference type="NCBI Taxonomy" id="585013"/>
    <lineage>
        <taxon>Eukaryota</taxon>
        <taxon>Fungi</taxon>
        <taxon>Dikarya</taxon>
        <taxon>Basidiomycota</taxon>
        <taxon>Agaricomycotina</taxon>
        <taxon>Agaricomycetes</taxon>
        <taxon>Agaricomycetidae</taxon>
        <taxon>Agaricales</taxon>
        <taxon>Marasmiineae</taxon>
        <taxon>Marasmiaceae</taxon>
        <taxon>Marasmius</taxon>
    </lineage>
</organism>
<dbReference type="Gene3D" id="1.20.1250.20">
    <property type="entry name" value="MFS general substrate transporter like domains"/>
    <property type="match status" value="1"/>
</dbReference>
<evidence type="ECO:0000256" key="4">
    <source>
        <dbReference type="ARBA" id="ARBA00023136"/>
    </source>
</evidence>
<evidence type="ECO:0000313" key="8">
    <source>
        <dbReference type="EMBL" id="KAL0579325.1"/>
    </source>
</evidence>
<sequence length="544" mass="58849">MVMRYPADPKSASQRQPSKSSQENAKSEGKLDSHVEIGGVDSMEDAKEDRVTVVDWDGPDDPSNPKNWTTKRKWSATLIVACFTFVAPAASSIISPAAHQVAKEFGITSDVLLGMITSVYVLGFAVGPLLVGPLSEVFGRSRVLQVANLFFLIWNLACGFSQTTGQLIVFRLFAGMGGSAPFSIGGAVVGDTFHPEERGRAMALYALGPMLGPAVGPVAGGWIAEKTTWRWVFWSTSICNAFVLLAGLFLLQETYAPVLLERKARKLAKEFSDALDNGSVEEGQSQSLDDAGENASSTHFRTIYEGSMDRRQVTNLDFSLLATSRTDPPLSSPSLSSIISKALTRPFVLFVQEPILQLCGLYVAFVYGTFYIFVTTIPTIFRDVYHQSIGIAGLHYFALGFGLSFGSLVNSTIMDRIYAHFKKRNGGVGEPEFRIPVLFPASLFLPTGLLLSGWAAQKAVHWFATDVGIFLIGFAMLFSFQSIQTYIVDVFTLYAASGLSATFCLRSLFAFGFPLFAPALYKALGLGLGNTVLAALAIVIGCPA</sequence>
<comment type="caution">
    <text evidence="8">The sequence shown here is derived from an EMBL/GenBank/DDBJ whole genome shotgun (WGS) entry which is preliminary data.</text>
</comment>
<keyword evidence="2 6" id="KW-0812">Transmembrane</keyword>
<accession>A0ABR3FVR8</accession>
<evidence type="ECO:0000256" key="3">
    <source>
        <dbReference type="ARBA" id="ARBA00022989"/>
    </source>
</evidence>
<dbReference type="Proteomes" id="UP001465976">
    <property type="component" value="Unassembled WGS sequence"/>
</dbReference>
<comment type="subcellular location">
    <subcellularLocation>
        <location evidence="1">Membrane</location>
        <topology evidence="1">Multi-pass membrane protein</topology>
    </subcellularLocation>
</comment>
<dbReference type="PROSITE" id="PS50850">
    <property type="entry name" value="MFS"/>
    <property type="match status" value="1"/>
</dbReference>
<evidence type="ECO:0000313" key="9">
    <source>
        <dbReference type="Proteomes" id="UP001465976"/>
    </source>
</evidence>
<gene>
    <name evidence="8" type="ORF">V5O48_002658</name>
</gene>
<feature type="transmembrane region" description="Helical" evidence="6">
    <location>
        <begin position="462"/>
        <end position="480"/>
    </location>
</feature>